<evidence type="ECO:0000256" key="2">
    <source>
        <dbReference type="ARBA" id="ARBA00008127"/>
    </source>
</evidence>
<comment type="caution">
    <text evidence="9">The sequence shown here is derived from an EMBL/GenBank/DDBJ whole genome shotgun (WGS) entry which is preliminary data.</text>
</comment>
<gene>
    <name evidence="9" type="ORF">RND71_035331</name>
</gene>
<dbReference type="GO" id="GO:0005576">
    <property type="term" value="C:extracellular region"/>
    <property type="evidence" value="ECO:0007669"/>
    <property type="project" value="UniProtKB-SubCell"/>
</dbReference>
<dbReference type="InterPro" id="IPR039455">
    <property type="entry name" value="EPFL"/>
</dbReference>
<evidence type="ECO:0000313" key="9">
    <source>
        <dbReference type="EMBL" id="KAK4345155.1"/>
    </source>
</evidence>
<dbReference type="Proteomes" id="UP001291623">
    <property type="component" value="Unassembled WGS sequence"/>
</dbReference>
<keyword evidence="3 7" id="KW-0217">Developmental protein</keyword>
<accession>A0AAE1R4C1</accession>
<evidence type="ECO:0000256" key="1">
    <source>
        <dbReference type="ARBA" id="ARBA00004613"/>
    </source>
</evidence>
<evidence type="ECO:0000256" key="6">
    <source>
        <dbReference type="ARBA" id="ARBA00023157"/>
    </source>
</evidence>
<dbReference type="AlphaFoldDB" id="A0AAE1R4C1"/>
<dbReference type="PANTHER" id="PTHR33109">
    <property type="entry name" value="EPIDERMAL PATTERNING FACTOR-LIKE PROTEIN 4"/>
    <property type="match status" value="1"/>
</dbReference>
<proteinExistence type="inferred from homology"/>
<keyword evidence="6" id="KW-1015">Disulfide bond</keyword>
<keyword evidence="8" id="KW-0812">Transmembrane</keyword>
<sequence length="104" mass="11390">MASFNKLKVVVTVAGGLLIFALLCYLPLTGQLVITDCGKETRGMKVGSRPPRCEGKCLNCRPCIATLIAPIHQGKLTISANSKEDDTYYLLAWRCKCANKLFQP</sequence>
<protein>
    <recommendedName>
        <fullName evidence="7">Epidermal patterning factor-like protein</fullName>
    </recommendedName>
</protein>
<dbReference type="PANTHER" id="PTHR33109:SF46">
    <property type="entry name" value="EPIDERMAL PATTERNING FACTOR-LIKE PROTEIN"/>
    <property type="match status" value="1"/>
</dbReference>
<dbReference type="EMBL" id="JAVYJV010000019">
    <property type="protein sequence ID" value="KAK4345155.1"/>
    <property type="molecule type" value="Genomic_DNA"/>
</dbReference>
<dbReference type="Pfam" id="PF17181">
    <property type="entry name" value="EPF"/>
    <property type="match status" value="1"/>
</dbReference>
<name>A0AAE1R4C1_9SOLA</name>
<keyword evidence="8" id="KW-1133">Transmembrane helix</keyword>
<evidence type="ECO:0000313" key="10">
    <source>
        <dbReference type="Proteomes" id="UP001291623"/>
    </source>
</evidence>
<evidence type="ECO:0000256" key="8">
    <source>
        <dbReference type="SAM" id="Phobius"/>
    </source>
</evidence>
<keyword evidence="5" id="KW-0732">Signal</keyword>
<comment type="subcellular location">
    <subcellularLocation>
        <location evidence="1 7">Secreted</location>
    </subcellularLocation>
</comment>
<evidence type="ECO:0000256" key="7">
    <source>
        <dbReference type="RuleBase" id="RU367102"/>
    </source>
</evidence>
<reference evidence="9" key="1">
    <citation type="submission" date="2023-12" db="EMBL/GenBank/DDBJ databases">
        <title>Genome assembly of Anisodus tanguticus.</title>
        <authorList>
            <person name="Wang Y.-J."/>
        </authorList>
    </citation>
    <scope>NUCLEOTIDE SEQUENCE</scope>
    <source>
        <strain evidence="9">KB-2021</strain>
        <tissue evidence="9">Leaf</tissue>
    </source>
</reference>
<comment type="similarity">
    <text evidence="2 7">Belongs to the plant cysteine rich small secretory peptide family. Epidermal patterning factor subfamily.</text>
</comment>
<evidence type="ECO:0000256" key="3">
    <source>
        <dbReference type="ARBA" id="ARBA00022473"/>
    </source>
</evidence>
<keyword evidence="8" id="KW-0472">Membrane</keyword>
<dbReference type="GO" id="GO:0010052">
    <property type="term" value="P:guard cell differentiation"/>
    <property type="evidence" value="ECO:0007669"/>
    <property type="project" value="UniProtKB-UniRule"/>
</dbReference>
<keyword evidence="10" id="KW-1185">Reference proteome</keyword>
<evidence type="ECO:0000256" key="5">
    <source>
        <dbReference type="ARBA" id="ARBA00022729"/>
    </source>
</evidence>
<keyword evidence="4 7" id="KW-0964">Secreted</keyword>
<feature type="transmembrane region" description="Helical" evidence="8">
    <location>
        <begin position="7"/>
        <end position="28"/>
    </location>
</feature>
<comment type="function">
    <text evidence="7">Controls stomatal patterning.</text>
</comment>
<evidence type="ECO:0000256" key="4">
    <source>
        <dbReference type="ARBA" id="ARBA00022525"/>
    </source>
</evidence>
<organism evidence="9 10">
    <name type="scientific">Anisodus tanguticus</name>
    <dbReference type="NCBI Taxonomy" id="243964"/>
    <lineage>
        <taxon>Eukaryota</taxon>
        <taxon>Viridiplantae</taxon>
        <taxon>Streptophyta</taxon>
        <taxon>Embryophyta</taxon>
        <taxon>Tracheophyta</taxon>
        <taxon>Spermatophyta</taxon>
        <taxon>Magnoliopsida</taxon>
        <taxon>eudicotyledons</taxon>
        <taxon>Gunneridae</taxon>
        <taxon>Pentapetalae</taxon>
        <taxon>asterids</taxon>
        <taxon>lamiids</taxon>
        <taxon>Solanales</taxon>
        <taxon>Solanaceae</taxon>
        <taxon>Solanoideae</taxon>
        <taxon>Hyoscyameae</taxon>
        <taxon>Anisodus</taxon>
    </lineage>
</organism>